<evidence type="ECO:0000313" key="11">
    <source>
        <dbReference type="Proteomes" id="UP000190080"/>
    </source>
</evidence>
<dbReference type="PANTHER" id="PTHR43053">
    <property type="entry name" value="GLYCOSIDASE FAMILY 31"/>
    <property type="match status" value="1"/>
</dbReference>
<evidence type="ECO:0000259" key="7">
    <source>
        <dbReference type="Pfam" id="PF01055"/>
    </source>
</evidence>
<comment type="similarity">
    <text evidence="1 6">Belongs to the glycosyl hydrolase 31 family.</text>
</comment>
<dbReference type="InterPro" id="IPR017853">
    <property type="entry name" value="GH"/>
</dbReference>
<dbReference type="EMBL" id="MZGV01000004">
    <property type="protein sequence ID" value="OPJ64426.1"/>
    <property type="molecule type" value="Genomic_DNA"/>
</dbReference>
<dbReference type="GO" id="GO:0030246">
    <property type="term" value="F:carbohydrate binding"/>
    <property type="evidence" value="ECO:0007669"/>
    <property type="project" value="InterPro"/>
</dbReference>
<evidence type="ECO:0000313" key="10">
    <source>
        <dbReference type="EMBL" id="OPJ64426.1"/>
    </source>
</evidence>
<dbReference type="STRING" id="1450648.CLORY_06200"/>
<dbReference type="InterPro" id="IPR013780">
    <property type="entry name" value="Glyco_hydro_b"/>
</dbReference>
<dbReference type="Gene3D" id="2.60.40.1760">
    <property type="entry name" value="glycosyl hydrolase (family 31)"/>
    <property type="match status" value="1"/>
</dbReference>
<dbReference type="EC" id="3.2.1.177" evidence="5"/>
<dbReference type="Gene3D" id="3.20.20.80">
    <property type="entry name" value="Glycosidases"/>
    <property type="match status" value="1"/>
</dbReference>
<dbReference type="GO" id="GO:0061634">
    <property type="term" value="F:alpha-D-xyloside xylohydrolase"/>
    <property type="evidence" value="ECO:0007669"/>
    <property type="project" value="UniProtKB-EC"/>
</dbReference>
<dbReference type="InterPro" id="IPR050985">
    <property type="entry name" value="Alpha-glycosidase_related"/>
</dbReference>
<dbReference type="SUPFAM" id="SSF74650">
    <property type="entry name" value="Galactose mutarotase-like"/>
    <property type="match status" value="1"/>
</dbReference>
<dbReference type="InterPro" id="IPR000322">
    <property type="entry name" value="Glyco_hydro_31_TIM"/>
</dbReference>
<dbReference type="PANTHER" id="PTHR43053:SF4">
    <property type="entry name" value="MYOGENESIS-REGULATING GLYCOSIDASE"/>
    <property type="match status" value="1"/>
</dbReference>
<dbReference type="InterPro" id="IPR011013">
    <property type="entry name" value="Gal_mutarotase_sf_dom"/>
</dbReference>
<protein>
    <recommendedName>
        <fullName evidence="5">alpha-D-xyloside xylohydrolase</fullName>
        <ecNumber evidence="5">3.2.1.177</ecNumber>
    </recommendedName>
</protein>
<name>A0A1V4IWU8_9CLOT</name>
<keyword evidence="3 6" id="KW-0326">Glycosidase</keyword>
<dbReference type="RefSeq" id="WP_079422073.1">
    <property type="nucleotide sequence ID" value="NZ_MZGV01000004.1"/>
</dbReference>
<dbReference type="SUPFAM" id="SSF117125">
    <property type="entry name" value="Putative glucosidase YicI, C-terminal domain"/>
    <property type="match status" value="1"/>
</dbReference>
<comment type="catalytic activity">
    <reaction evidence="4">
        <text>Hydrolysis of terminal, non-reducing alpha-D-xylose residues with release of alpha-D-xylose.</text>
        <dbReference type="EC" id="3.2.1.177"/>
    </reaction>
</comment>
<dbReference type="Proteomes" id="UP000190080">
    <property type="component" value="Unassembled WGS sequence"/>
</dbReference>
<dbReference type="CDD" id="cd14752">
    <property type="entry name" value="GH31_N"/>
    <property type="match status" value="1"/>
</dbReference>
<sequence>MKVADGFWLNKKGYEVKYASQPYEIEISKNAIKVLATPGVIENRGMTLGGPNLEITYSSTSENIIKVNVTHFSGGLDNVPHFELNEDTGYIPNINETDDYVELVSGDTKVVIKKGTEWSVQYYYKDRHLTGGAWRSTTYVKESKFTANARMALQEDDEFFNYPQDPHTVYLREQLKTDIGECIYGFGEKFTPFVKNGQTVEIWNSDGGTCSDQSYKNIPFYISSKSYGVFVNSTDKVSFEVMSDTVSKVTFAVPGEELEYFVIGGENLEDVLKNYTTLTGKPALPPAYSFGLWLSTSFTTNYDEKTVNSFIDGMAERDIPLQVFHFDCFWMKEYEWCNFEWDKRQFPDPPAMLKRLHDKGLEICVWINSYIGQRSKLFNIGKEKGYFIKNRDGSVFQTDFWQPGMAIVDFTNPEACDWYKSLLKELFKMGVNNIKTDFGERIPTKCVYYNGMDPIKMHNYYTYLYNKCVFEALEEYYGKDKACLFARSATAGGQKFPVHWGGDCYAEYSAMAETVRGGLSLCSSGFGFFSHDIGGFEATAPADVYKRWCAFGLMSTHSRLHGSSSYRVPWNFDEEACDVLRFYAKLKGKMMPYLWAQAIKTHEVGVPMMRSMVIAFSNDTACKYLDQQYMLGDNLIIVPVMNEQGLAEFYVPEGKWIDIVTKDTYEGGRYYQRKCDYYQMPILARPNSIVTYGEFATNNVVYDYLQNAEVTIYSLEDGKTAAASIYDSEANKLTDITATRSGNVINVTYGKVDKNFKVVVAGTDKSAYAAAGSTSVQINL</sequence>
<dbReference type="Pfam" id="PF21365">
    <property type="entry name" value="Glyco_hydro_31_3rd"/>
    <property type="match status" value="1"/>
</dbReference>
<reference evidence="10 11" key="1">
    <citation type="submission" date="2017-03" db="EMBL/GenBank/DDBJ databases">
        <title>Genome sequence of Clostridium oryzae DSM 28571.</title>
        <authorList>
            <person name="Poehlein A."/>
            <person name="Daniel R."/>
        </authorList>
    </citation>
    <scope>NUCLEOTIDE SEQUENCE [LARGE SCALE GENOMIC DNA]</scope>
    <source>
        <strain evidence="10 11">DSM 28571</strain>
    </source>
</reference>
<evidence type="ECO:0000256" key="1">
    <source>
        <dbReference type="ARBA" id="ARBA00007806"/>
    </source>
</evidence>
<feature type="domain" description="Glycoside hydrolase family 31 TIM barrel" evidence="7">
    <location>
        <begin position="282"/>
        <end position="596"/>
    </location>
</feature>
<dbReference type="AlphaFoldDB" id="A0A1V4IWU8"/>
<dbReference type="GO" id="GO:0005975">
    <property type="term" value="P:carbohydrate metabolic process"/>
    <property type="evidence" value="ECO:0007669"/>
    <property type="project" value="InterPro"/>
</dbReference>
<dbReference type="OrthoDB" id="176168at2"/>
<gene>
    <name evidence="10" type="primary">yicI_1</name>
    <name evidence="10" type="ORF">CLORY_06200</name>
</gene>
<dbReference type="Gene3D" id="2.60.40.1180">
    <property type="entry name" value="Golgi alpha-mannosidase II"/>
    <property type="match status" value="2"/>
</dbReference>
<dbReference type="SUPFAM" id="SSF51445">
    <property type="entry name" value="(Trans)glycosidases"/>
    <property type="match status" value="1"/>
</dbReference>
<dbReference type="CDD" id="cd06593">
    <property type="entry name" value="GH31_xylosidase_YicI"/>
    <property type="match status" value="1"/>
</dbReference>
<dbReference type="SUPFAM" id="SSF51011">
    <property type="entry name" value="Glycosyl hydrolase domain"/>
    <property type="match status" value="1"/>
</dbReference>
<feature type="domain" description="Glycosyl hydrolase family 31 C-terminal" evidence="9">
    <location>
        <begin position="605"/>
        <end position="690"/>
    </location>
</feature>
<evidence type="ECO:0000259" key="9">
    <source>
        <dbReference type="Pfam" id="PF21365"/>
    </source>
</evidence>
<evidence type="ECO:0000256" key="6">
    <source>
        <dbReference type="RuleBase" id="RU361185"/>
    </source>
</evidence>
<evidence type="ECO:0000256" key="5">
    <source>
        <dbReference type="ARBA" id="ARBA00066962"/>
    </source>
</evidence>
<accession>A0A1V4IWU8</accession>
<evidence type="ECO:0000256" key="3">
    <source>
        <dbReference type="ARBA" id="ARBA00023295"/>
    </source>
</evidence>
<dbReference type="InterPro" id="IPR025887">
    <property type="entry name" value="Glyco_hydro_31_N_dom"/>
</dbReference>
<comment type="caution">
    <text evidence="10">The sequence shown here is derived from an EMBL/GenBank/DDBJ whole genome shotgun (WGS) entry which is preliminary data.</text>
</comment>
<dbReference type="Pfam" id="PF13802">
    <property type="entry name" value="Gal_mutarotas_2"/>
    <property type="match status" value="1"/>
</dbReference>
<dbReference type="NCBIfam" id="NF007940">
    <property type="entry name" value="PRK10658.1"/>
    <property type="match status" value="1"/>
</dbReference>
<evidence type="ECO:0000259" key="8">
    <source>
        <dbReference type="Pfam" id="PF13802"/>
    </source>
</evidence>
<evidence type="ECO:0000256" key="2">
    <source>
        <dbReference type="ARBA" id="ARBA00022801"/>
    </source>
</evidence>
<dbReference type="FunFam" id="3.20.20.80:FF:000053">
    <property type="entry name" value="Alpha-xylosidase YicI"/>
    <property type="match status" value="1"/>
</dbReference>
<proteinExistence type="inferred from homology"/>
<evidence type="ECO:0000256" key="4">
    <source>
        <dbReference type="ARBA" id="ARBA00052064"/>
    </source>
</evidence>
<keyword evidence="2 6" id="KW-0378">Hydrolase</keyword>
<dbReference type="Pfam" id="PF01055">
    <property type="entry name" value="Glyco_hydro_31_2nd"/>
    <property type="match status" value="1"/>
</dbReference>
<organism evidence="10 11">
    <name type="scientific">Clostridium oryzae</name>
    <dbReference type="NCBI Taxonomy" id="1450648"/>
    <lineage>
        <taxon>Bacteria</taxon>
        <taxon>Bacillati</taxon>
        <taxon>Bacillota</taxon>
        <taxon>Clostridia</taxon>
        <taxon>Eubacteriales</taxon>
        <taxon>Clostridiaceae</taxon>
        <taxon>Clostridium</taxon>
    </lineage>
</organism>
<dbReference type="InterPro" id="IPR048395">
    <property type="entry name" value="Glyco_hydro_31_C"/>
</dbReference>
<keyword evidence="11" id="KW-1185">Reference proteome</keyword>
<feature type="domain" description="Glycoside hydrolase family 31 N-terminal" evidence="8">
    <location>
        <begin position="55"/>
        <end position="240"/>
    </location>
</feature>